<keyword evidence="7 8" id="KW-0472">Membrane</keyword>
<feature type="transmembrane region" description="Helical" evidence="8">
    <location>
        <begin position="301"/>
        <end position="319"/>
    </location>
</feature>
<keyword evidence="11" id="KW-1185">Reference proteome</keyword>
<evidence type="ECO:0000256" key="6">
    <source>
        <dbReference type="ARBA" id="ARBA00022989"/>
    </source>
</evidence>
<evidence type="ECO:0000313" key="10">
    <source>
        <dbReference type="EMBL" id="MBE4909497.1"/>
    </source>
</evidence>
<dbReference type="InterPro" id="IPR036259">
    <property type="entry name" value="MFS_trans_sf"/>
</dbReference>
<feature type="domain" description="Major facilitator superfamily (MFS) profile" evidence="9">
    <location>
        <begin position="25"/>
        <end position="413"/>
    </location>
</feature>
<evidence type="ECO:0000256" key="7">
    <source>
        <dbReference type="ARBA" id="ARBA00023136"/>
    </source>
</evidence>
<keyword evidence="5 8" id="KW-0812">Transmembrane</keyword>
<evidence type="ECO:0000256" key="5">
    <source>
        <dbReference type="ARBA" id="ARBA00022692"/>
    </source>
</evidence>
<feature type="transmembrane region" description="Helical" evidence="8">
    <location>
        <begin position="325"/>
        <end position="348"/>
    </location>
</feature>
<dbReference type="PROSITE" id="PS00217">
    <property type="entry name" value="SUGAR_TRANSPORT_2"/>
    <property type="match status" value="1"/>
</dbReference>
<evidence type="ECO:0000256" key="3">
    <source>
        <dbReference type="ARBA" id="ARBA00022448"/>
    </source>
</evidence>
<gene>
    <name evidence="10" type="ORF">IMZ08_15710</name>
</gene>
<sequence>MEYTKELSYKKRLANKKKHNGKSWAIISIASIPLIMTLGNSMLIPVLPLFEKKLGISSLQSSMIITLYSVVAIFLIPVAGYLSDRIGRKKVIIPSLIIAGIGGIIAAWGTWTADNPYTFVLIGRIFQGVGAAGAAPIVMPLVGDMFRDEDEVSSSLGVIETSNTFGKVLSPILGAALASFLWYSPFLAFPVFCFISILLMTFLVKTPDTTEEPPHFGEFISKIKDIFLEKGRWIYAVFAIGCILMYVLFGVLFYLSSTLEDNYGIDGLKKGLILAIPLASLCLASFITGKKISKNKVLMKWLTFIGLVFLATGVFIISFSENLWYLLSVFFLCGIGIGMALPCLDAFLTEGIEKSQRGTITSIYSSMRFIGVAVGPPVFAILMENSRLLMFYSTTAICIFAGIISLFAIKPKQTS</sequence>
<comment type="subcellular location">
    <subcellularLocation>
        <location evidence="1">Cell membrane</location>
        <topology evidence="1">Multi-pass membrane protein</topology>
    </subcellularLocation>
</comment>
<evidence type="ECO:0000256" key="2">
    <source>
        <dbReference type="ARBA" id="ARBA00007520"/>
    </source>
</evidence>
<dbReference type="Pfam" id="PF07690">
    <property type="entry name" value="MFS_1"/>
    <property type="match status" value="1"/>
</dbReference>
<dbReference type="RefSeq" id="WP_193538175.1">
    <property type="nucleotide sequence ID" value="NZ_JADCLJ010000022.1"/>
</dbReference>
<keyword evidence="6 8" id="KW-1133">Transmembrane helix</keyword>
<dbReference type="PANTHER" id="PTHR43124">
    <property type="entry name" value="PURINE EFFLUX PUMP PBUE"/>
    <property type="match status" value="1"/>
</dbReference>
<keyword evidence="3" id="KW-0813">Transport</keyword>
<dbReference type="SUPFAM" id="SSF103473">
    <property type="entry name" value="MFS general substrate transporter"/>
    <property type="match status" value="1"/>
</dbReference>
<dbReference type="PROSITE" id="PS00216">
    <property type="entry name" value="SUGAR_TRANSPORT_1"/>
    <property type="match status" value="1"/>
</dbReference>
<dbReference type="InterPro" id="IPR050189">
    <property type="entry name" value="MFS_Efflux_Transporters"/>
</dbReference>
<reference evidence="10 11" key="1">
    <citation type="submission" date="2020-10" db="EMBL/GenBank/DDBJ databases">
        <title>Bacillus sp. HD4P25, an endophyte from a halophyte.</title>
        <authorList>
            <person name="Sun J.-Q."/>
        </authorList>
    </citation>
    <scope>NUCLEOTIDE SEQUENCE [LARGE SCALE GENOMIC DNA]</scope>
    <source>
        <strain evidence="10 11">YIM 93174</strain>
    </source>
</reference>
<dbReference type="PANTHER" id="PTHR43124:SF3">
    <property type="entry name" value="CHLORAMPHENICOL EFFLUX PUMP RV0191"/>
    <property type="match status" value="1"/>
</dbReference>
<dbReference type="Proteomes" id="UP001516662">
    <property type="component" value="Unassembled WGS sequence"/>
</dbReference>
<dbReference type="PROSITE" id="PS50850">
    <property type="entry name" value="MFS"/>
    <property type="match status" value="1"/>
</dbReference>
<feature type="transmembrane region" description="Helical" evidence="8">
    <location>
        <begin position="91"/>
        <end position="111"/>
    </location>
</feature>
<dbReference type="InterPro" id="IPR011701">
    <property type="entry name" value="MFS"/>
</dbReference>
<dbReference type="EMBL" id="JADCLJ010000022">
    <property type="protein sequence ID" value="MBE4909497.1"/>
    <property type="molecule type" value="Genomic_DNA"/>
</dbReference>
<evidence type="ECO:0000259" key="9">
    <source>
        <dbReference type="PROSITE" id="PS50850"/>
    </source>
</evidence>
<protein>
    <submittedName>
        <fullName evidence="10">MFS transporter</fullName>
    </submittedName>
</protein>
<dbReference type="PRINTS" id="PR01035">
    <property type="entry name" value="TCRTETA"/>
</dbReference>
<evidence type="ECO:0000256" key="4">
    <source>
        <dbReference type="ARBA" id="ARBA00022475"/>
    </source>
</evidence>
<feature type="transmembrane region" description="Helical" evidence="8">
    <location>
        <begin position="21"/>
        <end position="43"/>
    </location>
</feature>
<feature type="transmembrane region" description="Helical" evidence="8">
    <location>
        <begin position="233"/>
        <end position="255"/>
    </location>
</feature>
<dbReference type="CDD" id="cd17474">
    <property type="entry name" value="MFS_YfmO_like"/>
    <property type="match status" value="1"/>
</dbReference>
<feature type="transmembrane region" description="Helical" evidence="8">
    <location>
        <begin position="271"/>
        <end position="289"/>
    </location>
</feature>
<comment type="similarity">
    <text evidence="2">Belongs to the major facilitator superfamily. TCR/Tet family.</text>
</comment>
<proteinExistence type="inferred from homology"/>
<name>A0ABR9QLX9_9BACI</name>
<accession>A0ABR9QLX9</accession>
<organism evidence="10 11">
    <name type="scientific">Litchfieldia luteola</name>
    <dbReference type="NCBI Taxonomy" id="682179"/>
    <lineage>
        <taxon>Bacteria</taxon>
        <taxon>Bacillati</taxon>
        <taxon>Bacillota</taxon>
        <taxon>Bacilli</taxon>
        <taxon>Bacillales</taxon>
        <taxon>Bacillaceae</taxon>
        <taxon>Litchfieldia</taxon>
    </lineage>
</organism>
<dbReference type="InterPro" id="IPR020846">
    <property type="entry name" value="MFS_dom"/>
</dbReference>
<feature type="transmembrane region" description="Helical" evidence="8">
    <location>
        <begin position="389"/>
        <end position="409"/>
    </location>
</feature>
<dbReference type="Gene3D" id="1.20.1250.20">
    <property type="entry name" value="MFS general substrate transporter like domains"/>
    <property type="match status" value="1"/>
</dbReference>
<evidence type="ECO:0000256" key="1">
    <source>
        <dbReference type="ARBA" id="ARBA00004651"/>
    </source>
</evidence>
<feature type="transmembrane region" description="Helical" evidence="8">
    <location>
        <begin position="187"/>
        <end position="204"/>
    </location>
</feature>
<evidence type="ECO:0000313" key="11">
    <source>
        <dbReference type="Proteomes" id="UP001516662"/>
    </source>
</evidence>
<evidence type="ECO:0000256" key="8">
    <source>
        <dbReference type="SAM" id="Phobius"/>
    </source>
</evidence>
<comment type="caution">
    <text evidence="10">The sequence shown here is derived from an EMBL/GenBank/DDBJ whole genome shotgun (WGS) entry which is preliminary data.</text>
</comment>
<keyword evidence="4" id="KW-1003">Cell membrane</keyword>
<dbReference type="InterPro" id="IPR001958">
    <property type="entry name" value="Tet-R_TetA/multi-R_MdtG-like"/>
</dbReference>
<dbReference type="InterPro" id="IPR005829">
    <property type="entry name" value="Sugar_transporter_CS"/>
</dbReference>
<feature type="transmembrane region" description="Helical" evidence="8">
    <location>
        <begin position="63"/>
        <end position="82"/>
    </location>
</feature>
<feature type="transmembrane region" description="Helical" evidence="8">
    <location>
        <begin position="360"/>
        <end position="383"/>
    </location>
</feature>